<dbReference type="PANTHER" id="PTHR31909">
    <property type="entry name" value="CHROMOSOME 20 ORF85 FAMILY MEMBER"/>
    <property type="match status" value="1"/>
</dbReference>
<accession>A0A177BC08</accession>
<keyword evidence="2" id="KW-1185">Reference proteome</keyword>
<evidence type="ECO:0000313" key="1">
    <source>
        <dbReference type="EMBL" id="OAF71183.1"/>
    </source>
</evidence>
<dbReference type="Proteomes" id="UP000078046">
    <property type="component" value="Unassembled WGS sequence"/>
</dbReference>
<dbReference type="OrthoDB" id="10031946at2759"/>
<evidence type="ECO:0000313" key="2">
    <source>
        <dbReference type="Proteomes" id="UP000078046"/>
    </source>
</evidence>
<dbReference type="PANTHER" id="PTHR31909:SF3">
    <property type="entry name" value="SIMILAR TO PROTEIN C20ORF85 HOMOLOG"/>
    <property type="match status" value="1"/>
</dbReference>
<gene>
    <name evidence="1" type="ORF">A3Q56_01071</name>
</gene>
<dbReference type="AlphaFoldDB" id="A0A177BC08"/>
<dbReference type="Pfam" id="PF14945">
    <property type="entry name" value="LLC1"/>
    <property type="match status" value="1"/>
</dbReference>
<dbReference type="InterPro" id="IPR020339">
    <property type="entry name" value="C20orf85-like"/>
</dbReference>
<name>A0A177BC08_9BILA</name>
<protein>
    <submittedName>
        <fullName evidence="1">Uncharacterized protein</fullName>
    </submittedName>
</protein>
<proteinExistence type="predicted"/>
<comment type="caution">
    <text evidence="1">The sequence shown here is derived from an EMBL/GenBank/DDBJ whole genome shotgun (WGS) entry which is preliminary data.</text>
</comment>
<sequence length="122" mass="14128">MTSNKDINFVANAKIWTDHCTKENNSVETWKENWSFLVDLEKEDDEQRKLKERENELSEIKFQHSIDKVNVPTEPSKLPKTSAGMIGWRSTEKDCLIDILTNVAAPRGNLVKQLKWPEEAID</sequence>
<organism evidence="1 2">
    <name type="scientific">Intoshia linei</name>
    <dbReference type="NCBI Taxonomy" id="1819745"/>
    <lineage>
        <taxon>Eukaryota</taxon>
        <taxon>Metazoa</taxon>
        <taxon>Spiralia</taxon>
        <taxon>Lophotrochozoa</taxon>
        <taxon>Mesozoa</taxon>
        <taxon>Orthonectida</taxon>
        <taxon>Rhopaluridae</taxon>
        <taxon>Intoshia</taxon>
    </lineage>
</organism>
<dbReference type="EMBL" id="LWCA01000073">
    <property type="protein sequence ID" value="OAF71183.1"/>
    <property type="molecule type" value="Genomic_DNA"/>
</dbReference>
<reference evidence="1 2" key="1">
    <citation type="submission" date="2016-04" db="EMBL/GenBank/DDBJ databases">
        <title>The genome of Intoshia linei affirms orthonectids as highly simplified spiralians.</title>
        <authorList>
            <person name="Mikhailov K.V."/>
            <person name="Slusarev G.S."/>
            <person name="Nikitin M.A."/>
            <person name="Logacheva M.D."/>
            <person name="Penin A."/>
            <person name="Aleoshin V."/>
            <person name="Panchin Y.V."/>
        </authorList>
    </citation>
    <scope>NUCLEOTIDE SEQUENCE [LARGE SCALE GENOMIC DNA]</scope>
    <source>
        <strain evidence="1">Intl2013</strain>
        <tissue evidence="1">Whole animal</tissue>
    </source>
</reference>